<dbReference type="EMBL" id="JAUDZG010000007">
    <property type="protein sequence ID" value="KAK3302741.1"/>
    <property type="molecule type" value="Genomic_DNA"/>
</dbReference>
<comment type="cofactor">
    <cofactor evidence="1">
        <name>Mg(2+)</name>
        <dbReference type="ChEBI" id="CHEBI:18420"/>
    </cofactor>
</comment>
<evidence type="ECO:0000256" key="1">
    <source>
        <dbReference type="ARBA" id="ARBA00001946"/>
    </source>
</evidence>
<dbReference type="InterPro" id="IPR011320">
    <property type="entry name" value="RNase_H1_N"/>
</dbReference>
<protein>
    <recommendedName>
        <fullName evidence="3">ribonuclease H</fullName>
        <ecNumber evidence="3">3.1.26.4</ecNumber>
    </recommendedName>
</protein>
<reference evidence="10" key="1">
    <citation type="journal article" date="2023" name="Mol. Phylogenet. Evol.">
        <title>Genome-scale phylogeny and comparative genomics of the fungal order Sordariales.</title>
        <authorList>
            <person name="Hensen N."/>
            <person name="Bonometti L."/>
            <person name="Westerberg I."/>
            <person name="Brannstrom I.O."/>
            <person name="Guillou S."/>
            <person name="Cros-Aarteil S."/>
            <person name="Calhoun S."/>
            <person name="Haridas S."/>
            <person name="Kuo A."/>
            <person name="Mondo S."/>
            <person name="Pangilinan J."/>
            <person name="Riley R."/>
            <person name="LaButti K."/>
            <person name="Andreopoulos B."/>
            <person name="Lipzen A."/>
            <person name="Chen C."/>
            <person name="Yan M."/>
            <person name="Daum C."/>
            <person name="Ng V."/>
            <person name="Clum A."/>
            <person name="Steindorff A."/>
            <person name="Ohm R.A."/>
            <person name="Martin F."/>
            <person name="Silar P."/>
            <person name="Natvig D.O."/>
            <person name="Lalanne C."/>
            <person name="Gautier V."/>
            <person name="Ament-Velasquez S.L."/>
            <person name="Kruys A."/>
            <person name="Hutchinson M.I."/>
            <person name="Powell A.J."/>
            <person name="Barry K."/>
            <person name="Miller A.N."/>
            <person name="Grigoriev I.V."/>
            <person name="Debuchy R."/>
            <person name="Gladieux P."/>
            <person name="Hiltunen Thoren M."/>
            <person name="Johannesson H."/>
        </authorList>
    </citation>
    <scope>NUCLEOTIDE SEQUENCE</scope>
    <source>
        <strain evidence="10">CBS 333.67</strain>
    </source>
</reference>
<sequence length="119" mass="13330">MSPKFYAVRRGRVTGIFTTWEEARPQVDGFSRNEHQAFRNLKDAEAYLHQNVTSDSHVMMATPNIRKPHHYIHARGLDKSGGVDIVDTCGLASPVVGADAAKKVAWRRSGKRLVRIDDS</sequence>
<dbReference type="InterPro" id="IPR037056">
    <property type="entry name" value="RNase_H1_N_sf"/>
</dbReference>
<keyword evidence="5" id="KW-0479">Metal-binding</keyword>
<keyword evidence="7" id="KW-0378">Hydrolase</keyword>
<dbReference type="RefSeq" id="XP_062718521.1">
    <property type="nucleotide sequence ID" value="XM_062870591.1"/>
</dbReference>
<dbReference type="Gene3D" id="3.40.970.10">
    <property type="entry name" value="Ribonuclease H1, N-terminal domain"/>
    <property type="match status" value="1"/>
</dbReference>
<evidence type="ECO:0000256" key="6">
    <source>
        <dbReference type="ARBA" id="ARBA00022759"/>
    </source>
</evidence>
<keyword evidence="11" id="KW-1185">Reference proteome</keyword>
<gene>
    <name evidence="10" type="ORF">B0T15DRAFT_562740</name>
</gene>
<keyword evidence="4" id="KW-0540">Nuclease</keyword>
<accession>A0AAJ0GML3</accession>
<dbReference type="EC" id="3.1.26.4" evidence="3"/>
<evidence type="ECO:0000313" key="10">
    <source>
        <dbReference type="EMBL" id="KAK3302741.1"/>
    </source>
</evidence>
<proteinExistence type="inferred from homology"/>
<name>A0AAJ0GML3_9PEZI</name>
<evidence type="ECO:0000256" key="5">
    <source>
        <dbReference type="ARBA" id="ARBA00022723"/>
    </source>
</evidence>
<dbReference type="InterPro" id="IPR009027">
    <property type="entry name" value="Ribosomal_bL9/RNase_H1_N"/>
</dbReference>
<evidence type="ECO:0000259" key="9">
    <source>
        <dbReference type="Pfam" id="PF01693"/>
    </source>
</evidence>
<feature type="domain" description="Ribonuclease H1 N-terminal" evidence="9">
    <location>
        <begin position="4"/>
        <end position="47"/>
    </location>
</feature>
<dbReference type="Pfam" id="PF01693">
    <property type="entry name" value="Cauli_VI"/>
    <property type="match status" value="1"/>
</dbReference>
<evidence type="ECO:0000256" key="3">
    <source>
        <dbReference type="ARBA" id="ARBA00012180"/>
    </source>
</evidence>
<dbReference type="GeneID" id="87889420"/>
<evidence type="ECO:0000256" key="4">
    <source>
        <dbReference type="ARBA" id="ARBA00022722"/>
    </source>
</evidence>
<keyword evidence="8" id="KW-0460">Magnesium</keyword>
<evidence type="ECO:0000256" key="7">
    <source>
        <dbReference type="ARBA" id="ARBA00022801"/>
    </source>
</evidence>
<organism evidence="10 11">
    <name type="scientific">Chaetomium strumarium</name>
    <dbReference type="NCBI Taxonomy" id="1170767"/>
    <lineage>
        <taxon>Eukaryota</taxon>
        <taxon>Fungi</taxon>
        <taxon>Dikarya</taxon>
        <taxon>Ascomycota</taxon>
        <taxon>Pezizomycotina</taxon>
        <taxon>Sordariomycetes</taxon>
        <taxon>Sordariomycetidae</taxon>
        <taxon>Sordariales</taxon>
        <taxon>Chaetomiaceae</taxon>
        <taxon>Chaetomium</taxon>
    </lineage>
</organism>
<evidence type="ECO:0000256" key="2">
    <source>
        <dbReference type="ARBA" id="ARBA00005300"/>
    </source>
</evidence>
<evidence type="ECO:0000256" key="8">
    <source>
        <dbReference type="ARBA" id="ARBA00022842"/>
    </source>
</evidence>
<dbReference type="GO" id="GO:0004523">
    <property type="term" value="F:RNA-DNA hybrid ribonuclease activity"/>
    <property type="evidence" value="ECO:0007669"/>
    <property type="project" value="UniProtKB-EC"/>
</dbReference>
<dbReference type="SUPFAM" id="SSF55658">
    <property type="entry name" value="L9 N-domain-like"/>
    <property type="match status" value="1"/>
</dbReference>
<evidence type="ECO:0000313" key="11">
    <source>
        <dbReference type="Proteomes" id="UP001273166"/>
    </source>
</evidence>
<comment type="caution">
    <text evidence="10">The sequence shown here is derived from an EMBL/GenBank/DDBJ whole genome shotgun (WGS) entry which is preliminary data.</text>
</comment>
<dbReference type="AlphaFoldDB" id="A0AAJ0GML3"/>
<comment type="similarity">
    <text evidence="2">Belongs to the RNase H family.</text>
</comment>
<dbReference type="Proteomes" id="UP001273166">
    <property type="component" value="Unassembled WGS sequence"/>
</dbReference>
<dbReference type="FunFam" id="3.40.970.10:FF:000001">
    <property type="entry name" value="Ribonuclease H1"/>
    <property type="match status" value="1"/>
</dbReference>
<reference evidence="10" key="2">
    <citation type="submission" date="2023-06" db="EMBL/GenBank/DDBJ databases">
        <authorList>
            <consortium name="Lawrence Berkeley National Laboratory"/>
            <person name="Mondo S.J."/>
            <person name="Hensen N."/>
            <person name="Bonometti L."/>
            <person name="Westerberg I."/>
            <person name="Brannstrom I.O."/>
            <person name="Guillou S."/>
            <person name="Cros-Aarteil S."/>
            <person name="Calhoun S."/>
            <person name="Haridas S."/>
            <person name="Kuo A."/>
            <person name="Pangilinan J."/>
            <person name="Riley R."/>
            <person name="Labutti K."/>
            <person name="Andreopoulos B."/>
            <person name="Lipzen A."/>
            <person name="Chen C."/>
            <person name="Yanf M."/>
            <person name="Daum C."/>
            <person name="Ng V."/>
            <person name="Clum A."/>
            <person name="Steindorff A."/>
            <person name="Ohm R."/>
            <person name="Martin F."/>
            <person name="Silar P."/>
            <person name="Natvig D."/>
            <person name="Lalanne C."/>
            <person name="Gautier V."/>
            <person name="Ament-Velasquez S.L."/>
            <person name="Kruys A."/>
            <person name="Hutchinson M.I."/>
            <person name="Powell A.J."/>
            <person name="Barry K."/>
            <person name="Miller A.N."/>
            <person name="Grigoriev I.V."/>
            <person name="Debuchy R."/>
            <person name="Gladieux P."/>
            <person name="Thoren M.H."/>
            <person name="Johannesson H."/>
        </authorList>
    </citation>
    <scope>NUCLEOTIDE SEQUENCE</scope>
    <source>
        <strain evidence="10">CBS 333.67</strain>
    </source>
</reference>
<dbReference type="GO" id="GO:0046872">
    <property type="term" value="F:metal ion binding"/>
    <property type="evidence" value="ECO:0007669"/>
    <property type="project" value="UniProtKB-KW"/>
</dbReference>
<keyword evidence="6" id="KW-0255">Endonuclease</keyword>